<evidence type="ECO:0000259" key="6">
    <source>
        <dbReference type="Pfam" id="PF18029"/>
    </source>
</evidence>
<dbReference type="PANTHER" id="PTHR35908">
    <property type="entry name" value="HYPOTHETICAL FUSION PROTEIN"/>
    <property type="match status" value="1"/>
</dbReference>
<dbReference type="SUPFAM" id="SSF55248">
    <property type="entry name" value="PCD-like"/>
    <property type="match status" value="1"/>
</dbReference>
<dbReference type="InterPro" id="IPR001533">
    <property type="entry name" value="Pterin_deHydtase"/>
</dbReference>
<dbReference type="SUPFAM" id="SSF54593">
    <property type="entry name" value="Glyoxalase/Bleomycin resistance protein/Dihydroxybiphenyl dioxygenase"/>
    <property type="match status" value="1"/>
</dbReference>
<comment type="caution">
    <text evidence="7">The sequence shown here is derived from an EMBL/GenBank/DDBJ whole genome shotgun (WGS) entry which is preliminary data.</text>
</comment>
<dbReference type="CDD" id="cd00488">
    <property type="entry name" value="PCD_DCoH"/>
    <property type="match status" value="1"/>
</dbReference>
<dbReference type="EMBL" id="SOFS01000008">
    <property type="protein sequence ID" value="TFC23053.1"/>
    <property type="molecule type" value="Genomic_DNA"/>
</dbReference>
<protein>
    <recommendedName>
        <fullName evidence="4">Putative pterin-4-alpha-carbinolamine dehydratase</fullName>
        <ecNumber evidence="3">4.2.1.96</ecNumber>
    </recommendedName>
</protein>
<evidence type="ECO:0000256" key="5">
    <source>
        <dbReference type="ARBA" id="ARBA00023239"/>
    </source>
</evidence>
<dbReference type="InterPro" id="IPR036428">
    <property type="entry name" value="PCD_sf"/>
</dbReference>
<dbReference type="Pfam" id="PF01329">
    <property type="entry name" value="Pterin_4a"/>
    <property type="match status" value="1"/>
</dbReference>
<gene>
    <name evidence="7" type="ORF">E3O46_02185</name>
</gene>
<keyword evidence="8" id="KW-1185">Reference proteome</keyword>
<dbReference type="CDD" id="cd06587">
    <property type="entry name" value="VOC"/>
    <property type="match status" value="1"/>
</dbReference>
<evidence type="ECO:0000313" key="7">
    <source>
        <dbReference type="EMBL" id="TFC23053.1"/>
    </source>
</evidence>
<evidence type="ECO:0000256" key="4">
    <source>
        <dbReference type="ARBA" id="ARBA00021735"/>
    </source>
</evidence>
<reference evidence="7 8" key="1">
    <citation type="submission" date="2019-03" db="EMBL/GenBank/DDBJ databases">
        <title>Genomics of glacier-inhabiting Cryobacterium strains.</title>
        <authorList>
            <person name="Liu Q."/>
            <person name="Xin Y.-H."/>
        </authorList>
    </citation>
    <scope>NUCLEOTIDE SEQUENCE [LARGE SCALE GENOMIC DNA]</scope>
    <source>
        <strain evidence="7 8">MDB1-5</strain>
    </source>
</reference>
<dbReference type="Proteomes" id="UP000297604">
    <property type="component" value="Unassembled WGS sequence"/>
</dbReference>
<evidence type="ECO:0000256" key="3">
    <source>
        <dbReference type="ARBA" id="ARBA00013252"/>
    </source>
</evidence>
<evidence type="ECO:0000313" key="8">
    <source>
        <dbReference type="Proteomes" id="UP000297604"/>
    </source>
</evidence>
<dbReference type="PANTHER" id="PTHR35908:SF1">
    <property type="entry name" value="CONSERVED PROTEIN"/>
    <property type="match status" value="1"/>
</dbReference>
<feature type="domain" description="Glyoxalase-like" evidence="6">
    <location>
        <begin position="112"/>
        <end position="218"/>
    </location>
</feature>
<evidence type="ECO:0000256" key="2">
    <source>
        <dbReference type="ARBA" id="ARBA00006472"/>
    </source>
</evidence>
<dbReference type="Gene3D" id="3.10.180.10">
    <property type="entry name" value="2,3-Dihydroxybiphenyl 1,2-Dioxygenase, domain 1"/>
    <property type="match status" value="1"/>
</dbReference>
<comment type="catalytic activity">
    <reaction evidence="1">
        <text>(4aS,6R)-4a-hydroxy-L-erythro-5,6,7,8-tetrahydrobiopterin = (6R)-L-erythro-6,7-dihydrobiopterin + H2O</text>
        <dbReference type="Rhea" id="RHEA:11920"/>
        <dbReference type="ChEBI" id="CHEBI:15377"/>
        <dbReference type="ChEBI" id="CHEBI:15642"/>
        <dbReference type="ChEBI" id="CHEBI:43120"/>
        <dbReference type="EC" id="4.2.1.96"/>
    </reaction>
</comment>
<accession>A0ABY2IT14</accession>
<name>A0ABY2IT14_9MICO</name>
<dbReference type="Gene3D" id="3.30.1360.20">
    <property type="entry name" value="Transcriptional coactivator/pterin dehydratase"/>
    <property type="match status" value="1"/>
</dbReference>
<dbReference type="InterPro" id="IPR041581">
    <property type="entry name" value="Glyoxalase_6"/>
</dbReference>
<dbReference type="EC" id="4.2.1.96" evidence="3"/>
<dbReference type="RefSeq" id="WP_134558604.1">
    <property type="nucleotide sequence ID" value="NZ_SOFS01000008.1"/>
</dbReference>
<comment type="similarity">
    <text evidence="2">Belongs to the pterin-4-alpha-carbinolamine dehydratase family.</text>
</comment>
<evidence type="ECO:0000256" key="1">
    <source>
        <dbReference type="ARBA" id="ARBA00001554"/>
    </source>
</evidence>
<keyword evidence="5" id="KW-0456">Lyase</keyword>
<dbReference type="InterPro" id="IPR029068">
    <property type="entry name" value="Glyas_Bleomycin-R_OHBP_Dase"/>
</dbReference>
<organism evidence="7 8">
    <name type="scientific">Cryobacterium glucosi</name>
    <dbReference type="NCBI Taxonomy" id="1259175"/>
    <lineage>
        <taxon>Bacteria</taxon>
        <taxon>Bacillati</taxon>
        <taxon>Actinomycetota</taxon>
        <taxon>Actinomycetes</taxon>
        <taxon>Micrococcales</taxon>
        <taxon>Microbacteriaceae</taxon>
        <taxon>Cryobacterium</taxon>
    </lineage>
</organism>
<proteinExistence type="inferred from homology"/>
<dbReference type="Pfam" id="PF18029">
    <property type="entry name" value="Glyoxalase_6"/>
    <property type="match status" value="1"/>
</dbReference>
<sequence length="222" mass="23972">MSATGSIQSPVQTGPVLAGGPFVHLDGALHASYRTSDFASAVRFLDRVAEAADAAGHHPDVELGYGTVAFRLRSHDLGGVTERDLRLALQIQALANELGAEGRAVTPARYDVAIDCTDADSIRPFWRVGLGYVELPADGDGDVELVDPRGHGPRVWFQHMEIARTDRNRIHLDVYVPGDDAEERVSAIVEAGGTLLTDEHAPEWWVLADVEGNELCVCTSSY</sequence>